<feature type="transmembrane region" description="Helical" evidence="16">
    <location>
        <begin position="57"/>
        <end position="74"/>
    </location>
</feature>
<keyword evidence="9 16" id="KW-1133">Transmembrane helix</keyword>
<keyword evidence="19" id="KW-1185">Reference proteome</keyword>
<dbReference type="EC" id="7.2.1.1" evidence="16"/>
<dbReference type="InterPro" id="IPR004338">
    <property type="entry name" value="NqrB/RnfD"/>
</dbReference>
<protein>
    <recommendedName>
        <fullName evidence="16">Na(+)-translocating NADH-quinone reductase subunit B</fullName>
        <shortName evidence="16">Na(+)-NQR subunit B</shortName>
        <shortName evidence="16">Na(+)-translocating NQR subunit B</shortName>
        <ecNumber evidence="16">7.2.1.1</ecNumber>
    </recommendedName>
    <alternativeName>
        <fullName evidence="16">NQR complex subunit B</fullName>
    </alternativeName>
    <alternativeName>
        <fullName evidence="16">NQR-1 subunit B</fullName>
    </alternativeName>
</protein>
<proteinExistence type="inferred from homology"/>
<dbReference type="InterPro" id="IPR010966">
    <property type="entry name" value="NqrB"/>
</dbReference>
<dbReference type="EMBL" id="AJJU01000004">
    <property type="protein sequence ID" value="EID75759.1"/>
    <property type="molecule type" value="Genomic_DNA"/>
</dbReference>
<dbReference type="GO" id="GO:0005886">
    <property type="term" value="C:plasma membrane"/>
    <property type="evidence" value="ECO:0007669"/>
    <property type="project" value="UniProtKB-SubCell"/>
</dbReference>
<dbReference type="PANTHER" id="PTHR30578:SF1">
    <property type="entry name" value="NA(+)-TRANSLOCATING NADH-QUINONE REDUCTASE SUBUNIT B"/>
    <property type="match status" value="1"/>
</dbReference>
<feature type="transmembrane region" description="Helical" evidence="16">
    <location>
        <begin position="346"/>
        <end position="366"/>
    </location>
</feature>
<dbReference type="PANTHER" id="PTHR30578">
    <property type="entry name" value="ELECTRON TRANSPORT COMPLEX PROTEIN RNFD"/>
    <property type="match status" value="1"/>
</dbReference>
<keyword evidence="3" id="KW-0997">Cell inner membrane</keyword>
<comment type="subcellular location">
    <subcellularLocation>
        <location evidence="16">Cell membrane</location>
        <topology evidence="16">Multi-pass membrane protein</topology>
    </subcellularLocation>
</comment>
<comment type="subunit">
    <text evidence="16">Composed of six subunits; NqrA, NqrB, NqrC, NqrD, NqrE and NqrF.</text>
</comment>
<dbReference type="GO" id="GO:0006814">
    <property type="term" value="P:sodium ion transport"/>
    <property type="evidence" value="ECO:0007669"/>
    <property type="project" value="UniProtKB-UniRule"/>
</dbReference>
<keyword evidence="4 16" id="KW-0597">Phosphoprotein</keyword>
<dbReference type="GO" id="GO:0016655">
    <property type="term" value="F:oxidoreductase activity, acting on NAD(P)H, quinone or similar compound as acceptor"/>
    <property type="evidence" value="ECO:0007669"/>
    <property type="project" value="UniProtKB-UniRule"/>
</dbReference>
<evidence type="ECO:0000256" key="13">
    <source>
        <dbReference type="ARBA" id="ARBA00023075"/>
    </source>
</evidence>
<evidence type="ECO:0000256" key="2">
    <source>
        <dbReference type="ARBA" id="ARBA00022475"/>
    </source>
</evidence>
<evidence type="ECO:0000256" key="17">
    <source>
        <dbReference type="PIRSR" id="PIRSR016055-50"/>
    </source>
</evidence>
<keyword evidence="5 16" id="KW-0285">Flavoprotein</keyword>
<organism evidence="18 19">
    <name type="scientific">Imtechella halotolerans K1</name>
    <dbReference type="NCBI Taxonomy" id="946077"/>
    <lineage>
        <taxon>Bacteria</taxon>
        <taxon>Pseudomonadati</taxon>
        <taxon>Bacteroidota</taxon>
        <taxon>Flavobacteriia</taxon>
        <taxon>Flavobacteriales</taxon>
        <taxon>Flavobacteriaceae</taxon>
        <taxon>Imtechella</taxon>
    </lineage>
</organism>
<dbReference type="eggNOG" id="COG4658">
    <property type="taxonomic scope" value="Bacteria"/>
</dbReference>
<evidence type="ECO:0000256" key="8">
    <source>
        <dbReference type="ARBA" id="ARBA00022967"/>
    </source>
</evidence>
<feature type="transmembrane region" description="Helical" evidence="16">
    <location>
        <begin position="269"/>
        <end position="290"/>
    </location>
</feature>
<sequence>MSFLRNKIDQLKKPFEKGEKWEKMAPAFNALDTFLFVPNHTTKKGAHIRDAVDLKRTMIVVVLALLPALFYGIYNTGYQHFSQLGEAFTFMDAFGHGALKILPMIAVSYIVGLAIEFAFAIYRGHEVNEGYLVSGMLIPMIMPVDIPLWMLAVSVAFAVVIGKEAFGGTGMNILNPALLARAFAFFAYPTYMSGNKVWVSEATNVDAISGETILGTLAAGHQPTYDMWSMFAGSIPGSIGETSTLWILVGAAILILTGVGSWRIMAGGFIGAAIMGLLFNAWGANALMSFEWTSHLLVGGLAFGVVFMATDPVSAAQTTRGKWIYGILIGVFSIMIRVFNPAYPEGVMLAILLMNVFAPTIDHYVIEASVKRRKKRLAATKIKSA</sequence>
<evidence type="ECO:0000256" key="1">
    <source>
        <dbReference type="ARBA" id="ARBA00022448"/>
    </source>
</evidence>
<evidence type="ECO:0000256" key="6">
    <source>
        <dbReference type="ARBA" id="ARBA00022643"/>
    </source>
</evidence>
<dbReference type="GO" id="GO:0022904">
    <property type="term" value="P:respiratory electron transport chain"/>
    <property type="evidence" value="ECO:0007669"/>
    <property type="project" value="InterPro"/>
</dbReference>
<keyword evidence="15 16" id="KW-0739">Sodium transport</keyword>
<dbReference type="NCBIfam" id="TIGR01937">
    <property type="entry name" value="nqrB"/>
    <property type="match status" value="1"/>
</dbReference>
<evidence type="ECO:0000256" key="7">
    <source>
        <dbReference type="ARBA" id="ARBA00022692"/>
    </source>
</evidence>
<dbReference type="GO" id="GO:0010181">
    <property type="term" value="F:FMN binding"/>
    <property type="evidence" value="ECO:0007669"/>
    <property type="project" value="InterPro"/>
</dbReference>
<evidence type="ECO:0000256" key="4">
    <source>
        <dbReference type="ARBA" id="ARBA00022553"/>
    </source>
</evidence>
<keyword evidence="6 16" id="KW-0288">FMN</keyword>
<comment type="caution">
    <text evidence="18">The sequence shown here is derived from an EMBL/GenBank/DDBJ whole genome shotgun (WGS) entry which is preliminary data.</text>
</comment>
<keyword evidence="14 16" id="KW-0472">Membrane</keyword>
<feature type="transmembrane region" description="Helical" evidence="16">
    <location>
        <begin position="323"/>
        <end position="340"/>
    </location>
</feature>
<comment type="function">
    <text evidence="16">NQR complex catalyzes the reduction of ubiquinone-1 to ubiquinol by two successive reactions, coupled with the transport of Na(+) ions from the cytoplasm to the periplasm. NqrA to NqrE are probably involved in the second step, the conversion of ubisemiquinone to ubiquinol.</text>
</comment>
<name>I0WH93_9FLAO</name>
<dbReference type="Proteomes" id="UP000005938">
    <property type="component" value="Unassembled WGS sequence"/>
</dbReference>
<keyword evidence="1 16" id="KW-0813">Transport</keyword>
<comment type="catalytic activity">
    <reaction evidence="16">
        <text>a ubiquinone + n Na(+)(in) + NADH + H(+) = a ubiquinol + n Na(+)(out) + NAD(+)</text>
        <dbReference type="Rhea" id="RHEA:47748"/>
        <dbReference type="Rhea" id="RHEA-COMP:9565"/>
        <dbReference type="Rhea" id="RHEA-COMP:9566"/>
        <dbReference type="ChEBI" id="CHEBI:15378"/>
        <dbReference type="ChEBI" id="CHEBI:16389"/>
        <dbReference type="ChEBI" id="CHEBI:17976"/>
        <dbReference type="ChEBI" id="CHEBI:29101"/>
        <dbReference type="ChEBI" id="CHEBI:57540"/>
        <dbReference type="ChEBI" id="CHEBI:57945"/>
        <dbReference type="EC" id="7.2.1.1"/>
    </reaction>
</comment>
<accession>I0WH93</accession>
<dbReference type="NCBIfam" id="NF003756">
    <property type="entry name" value="PRK05349.1"/>
    <property type="match status" value="1"/>
</dbReference>
<evidence type="ECO:0000256" key="15">
    <source>
        <dbReference type="ARBA" id="ARBA00023201"/>
    </source>
</evidence>
<keyword evidence="8 16" id="KW-1278">Translocase</keyword>
<reference evidence="18 19" key="1">
    <citation type="journal article" date="2012" name="J. Bacteriol.">
        <title>Genome Sequence of the Halotolerant Bacterium Imtechella halotolerans K1T.</title>
        <authorList>
            <person name="Kumar S."/>
            <person name="Vikram S."/>
            <person name="Subramanian S."/>
            <person name="Raghava G.P."/>
            <person name="Pinnaka A.K."/>
        </authorList>
    </citation>
    <scope>NUCLEOTIDE SEQUENCE [LARGE SCALE GENOMIC DNA]</scope>
    <source>
        <strain evidence="18 19">K1</strain>
    </source>
</reference>
<dbReference type="Pfam" id="PF03116">
    <property type="entry name" value="NQR2_RnfD_RnfE"/>
    <property type="match status" value="1"/>
</dbReference>
<dbReference type="AlphaFoldDB" id="I0WH93"/>
<comment type="cofactor">
    <cofactor evidence="16 17">
        <name>FMN</name>
        <dbReference type="ChEBI" id="CHEBI:58210"/>
    </cofactor>
</comment>
<feature type="modified residue" description="FMN phosphoryl threonine" evidence="16 17">
    <location>
        <position position="212"/>
    </location>
</feature>
<evidence type="ECO:0000256" key="9">
    <source>
        <dbReference type="ARBA" id="ARBA00022989"/>
    </source>
</evidence>
<keyword evidence="11 16" id="KW-0915">Sodium</keyword>
<keyword evidence="2 16" id="KW-1003">Cell membrane</keyword>
<evidence type="ECO:0000256" key="12">
    <source>
        <dbReference type="ARBA" id="ARBA00023065"/>
    </source>
</evidence>
<evidence type="ECO:0000256" key="5">
    <source>
        <dbReference type="ARBA" id="ARBA00022630"/>
    </source>
</evidence>
<keyword evidence="12 16" id="KW-0406">Ion transport</keyword>
<keyword evidence="7 16" id="KW-0812">Transmembrane</keyword>
<dbReference type="OrthoDB" id="9776359at2"/>
<dbReference type="PATRIC" id="fig|946077.3.peg.1235"/>
<dbReference type="STRING" id="946077.W5A_06078"/>
<feature type="transmembrane region" description="Helical" evidence="16">
    <location>
        <begin position="141"/>
        <end position="161"/>
    </location>
</feature>
<evidence type="ECO:0000313" key="18">
    <source>
        <dbReference type="EMBL" id="EID75759.1"/>
    </source>
</evidence>
<dbReference type="PIRSF" id="PIRSF016055">
    <property type="entry name" value="NADH-UbQ_OxRdtase_B_su"/>
    <property type="match status" value="1"/>
</dbReference>
<evidence type="ECO:0000313" key="19">
    <source>
        <dbReference type="Proteomes" id="UP000005938"/>
    </source>
</evidence>
<gene>
    <name evidence="16" type="primary">nqrB</name>
    <name evidence="18" type="ORF">W5A_06078</name>
</gene>
<evidence type="ECO:0000256" key="3">
    <source>
        <dbReference type="ARBA" id="ARBA00022519"/>
    </source>
</evidence>
<dbReference type="RefSeq" id="WP_008238474.1">
    <property type="nucleotide sequence ID" value="NZ_AJJU01000004.1"/>
</dbReference>
<feature type="transmembrane region" description="Helical" evidence="16">
    <location>
        <begin position="101"/>
        <end position="121"/>
    </location>
</feature>
<evidence type="ECO:0000256" key="10">
    <source>
        <dbReference type="ARBA" id="ARBA00023027"/>
    </source>
</evidence>
<evidence type="ECO:0000256" key="14">
    <source>
        <dbReference type="ARBA" id="ARBA00023136"/>
    </source>
</evidence>
<comment type="similarity">
    <text evidence="16">Belongs to the NqrB/RnfD family.</text>
</comment>
<dbReference type="HAMAP" id="MF_00426">
    <property type="entry name" value="NqrB"/>
    <property type="match status" value="1"/>
</dbReference>
<keyword evidence="10 16" id="KW-0520">NAD</keyword>
<keyword evidence="13 16" id="KW-0830">Ubiquinone</keyword>
<evidence type="ECO:0000256" key="11">
    <source>
        <dbReference type="ARBA" id="ARBA00023053"/>
    </source>
</evidence>
<evidence type="ECO:0000256" key="16">
    <source>
        <dbReference type="HAMAP-Rule" id="MF_00426"/>
    </source>
</evidence>
<feature type="transmembrane region" description="Helical" evidence="16">
    <location>
        <begin position="244"/>
        <end position="262"/>
    </location>
</feature>
<dbReference type="GO" id="GO:0055085">
    <property type="term" value="P:transmembrane transport"/>
    <property type="evidence" value="ECO:0007669"/>
    <property type="project" value="InterPro"/>
</dbReference>
<feature type="transmembrane region" description="Helical" evidence="16">
    <location>
        <begin position="296"/>
        <end position="316"/>
    </location>
</feature>